<dbReference type="SUPFAM" id="SSF55257">
    <property type="entry name" value="RBP11-like subunits of RNA polymerase"/>
    <property type="match status" value="1"/>
</dbReference>
<keyword evidence="4" id="KW-0539">Nucleus</keyword>
<dbReference type="CDD" id="cd06926">
    <property type="entry name" value="RNAP_II_RPB11"/>
    <property type="match status" value="1"/>
</dbReference>
<evidence type="ECO:0000256" key="4">
    <source>
        <dbReference type="ARBA" id="ARBA00023242"/>
    </source>
</evidence>
<evidence type="ECO:0000313" key="8">
    <source>
        <dbReference type="Proteomes" id="UP001140453"/>
    </source>
</evidence>
<dbReference type="PANTHER" id="PTHR13946:SF16">
    <property type="entry name" value="DNA-DIRECTED RNA POLYMERASE II SUBUNIT RPB11"/>
    <property type="match status" value="1"/>
</dbReference>
<protein>
    <recommendedName>
        <fullName evidence="6">DNA-directed RNA polymerase RBP11-like dimerisation domain-containing protein</fullName>
    </recommendedName>
</protein>
<dbReference type="GO" id="GO:0006366">
    <property type="term" value="P:transcription by RNA polymerase II"/>
    <property type="evidence" value="ECO:0007669"/>
    <property type="project" value="InterPro"/>
</dbReference>
<evidence type="ECO:0000313" key="7">
    <source>
        <dbReference type="EMBL" id="KAJ4389181.1"/>
    </source>
</evidence>
<evidence type="ECO:0000256" key="1">
    <source>
        <dbReference type="ARBA" id="ARBA00004123"/>
    </source>
</evidence>
<dbReference type="Pfam" id="PF13656">
    <property type="entry name" value="RNA_pol_L_2"/>
    <property type="match status" value="1"/>
</dbReference>
<organism evidence="7 8">
    <name type="scientific">Gnomoniopsis smithogilvyi</name>
    <dbReference type="NCBI Taxonomy" id="1191159"/>
    <lineage>
        <taxon>Eukaryota</taxon>
        <taxon>Fungi</taxon>
        <taxon>Dikarya</taxon>
        <taxon>Ascomycota</taxon>
        <taxon>Pezizomycotina</taxon>
        <taxon>Sordariomycetes</taxon>
        <taxon>Sordariomycetidae</taxon>
        <taxon>Diaporthales</taxon>
        <taxon>Gnomoniaceae</taxon>
        <taxon>Gnomoniopsis</taxon>
    </lineage>
</organism>
<dbReference type="AlphaFoldDB" id="A0A9W9CVT1"/>
<evidence type="ECO:0000256" key="3">
    <source>
        <dbReference type="ARBA" id="ARBA00023163"/>
    </source>
</evidence>
<dbReference type="GO" id="GO:0046983">
    <property type="term" value="F:protein dimerization activity"/>
    <property type="evidence" value="ECO:0007669"/>
    <property type="project" value="InterPro"/>
</dbReference>
<sequence length="140" mass="15705">MSRNLKHDNIPEEYFSPCRPCASILDGEKKITETPFPRMSNCSDFLIKKEDHTIGNLVAEHLKMHPHVMMAGYKVAHPNVPELFIRVQTDGTITPKDAFIEVCKNLIAQFAQLGREFTREYELRRMATAGPTANGGGAGF</sequence>
<accession>A0A9W9CVT1</accession>
<dbReference type="OrthoDB" id="10248581at2759"/>
<dbReference type="InterPro" id="IPR009025">
    <property type="entry name" value="RBP11-like_dimer"/>
</dbReference>
<dbReference type="GO" id="GO:0003677">
    <property type="term" value="F:DNA binding"/>
    <property type="evidence" value="ECO:0007669"/>
    <property type="project" value="InterPro"/>
</dbReference>
<dbReference type="PROSITE" id="PS01154">
    <property type="entry name" value="RNA_POL_L_13KD"/>
    <property type="match status" value="1"/>
</dbReference>
<dbReference type="GO" id="GO:0003899">
    <property type="term" value="F:DNA-directed RNA polymerase activity"/>
    <property type="evidence" value="ECO:0007669"/>
    <property type="project" value="InterPro"/>
</dbReference>
<comment type="caution">
    <text evidence="7">The sequence shown here is derived from an EMBL/GenBank/DDBJ whole genome shotgun (WGS) entry which is preliminary data.</text>
</comment>
<dbReference type="GO" id="GO:0005665">
    <property type="term" value="C:RNA polymerase II, core complex"/>
    <property type="evidence" value="ECO:0007669"/>
    <property type="project" value="InterPro"/>
</dbReference>
<keyword evidence="2" id="KW-0240">DNA-directed RNA polymerase</keyword>
<dbReference type="InterPro" id="IPR036603">
    <property type="entry name" value="RBP11-like"/>
</dbReference>
<evidence type="ECO:0000256" key="5">
    <source>
        <dbReference type="ARBA" id="ARBA00025751"/>
    </source>
</evidence>
<name>A0A9W9CVT1_9PEZI</name>
<dbReference type="Proteomes" id="UP001140453">
    <property type="component" value="Unassembled WGS sequence"/>
</dbReference>
<gene>
    <name evidence="7" type="ORF">N0V93_006644</name>
</gene>
<evidence type="ECO:0000259" key="6">
    <source>
        <dbReference type="Pfam" id="PF13656"/>
    </source>
</evidence>
<comment type="subcellular location">
    <subcellularLocation>
        <location evidence="1">Nucleus</location>
    </subcellularLocation>
</comment>
<dbReference type="EMBL" id="JAPEVB010000004">
    <property type="protein sequence ID" value="KAJ4389181.1"/>
    <property type="molecule type" value="Genomic_DNA"/>
</dbReference>
<evidence type="ECO:0000256" key="2">
    <source>
        <dbReference type="ARBA" id="ARBA00022478"/>
    </source>
</evidence>
<feature type="domain" description="DNA-directed RNA polymerase RBP11-like dimerisation" evidence="6">
    <location>
        <begin position="43"/>
        <end position="114"/>
    </location>
</feature>
<dbReference type="InterPro" id="IPR037685">
    <property type="entry name" value="RBP11"/>
</dbReference>
<proteinExistence type="inferred from homology"/>
<comment type="similarity">
    <text evidence="5">Belongs to the archaeal Rpo11/eukaryotic RPB11/RPC19 RNA polymerase subunit family.</text>
</comment>
<dbReference type="Gene3D" id="3.30.1360.10">
    <property type="entry name" value="RNA polymerase, RBP11-like subunit"/>
    <property type="match status" value="1"/>
</dbReference>
<keyword evidence="3" id="KW-0804">Transcription</keyword>
<dbReference type="HAMAP" id="MF_00261">
    <property type="entry name" value="RNApol_arch_Rpo11"/>
    <property type="match status" value="1"/>
</dbReference>
<reference evidence="7" key="1">
    <citation type="submission" date="2022-10" db="EMBL/GenBank/DDBJ databases">
        <title>Tapping the CABI collections for fungal endophytes: first genome assemblies for Collariella, Neodidymelliopsis, Ascochyta clinopodiicola, Didymella pomorum, Didymosphaeria variabile, Neocosmospora piperis and Neocucurbitaria cava.</title>
        <authorList>
            <person name="Hill R."/>
        </authorList>
    </citation>
    <scope>NUCLEOTIDE SEQUENCE</scope>
    <source>
        <strain evidence="7">IMI 355082</strain>
    </source>
</reference>
<dbReference type="PANTHER" id="PTHR13946">
    <property type="entry name" value="DNA-DIRECTED RNA POLYMERASE I,II,III"/>
    <property type="match status" value="1"/>
</dbReference>
<keyword evidence="8" id="KW-1185">Reference proteome</keyword>
<dbReference type="InterPro" id="IPR022905">
    <property type="entry name" value="Rpo11-like"/>
</dbReference>
<dbReference type="InterPro" id="IPR008193">
    <property type="entry name" value="RNA_pol_Rpb11_13-16kDa_CS"/>
</dbReference>